<dbReference type="Pfam" id="PF13826">
    <property type="entry name" value="Monooxy_af470-like"/>
    <property type="match status" value="1"/>
</dbReference>
<feature type="transmembrane region" description="Helical" evidence="2">
    <location>
        <begin position="20"/>
        <end position="42"/>
    </location>
</feature>
<dbReference type="Proteomes" id="UP000799772">
    <property type="component" value="Unassembled WGS sequence"/>
</dbReference>
<dbReference type="SUPFAM" id="SSF54909">
    <property type="entry name" value="Dimeric alpha+beta barrel"/>
    <property type="match status" value="1"/>
</dbReference>
<keyword evidence="4" id="KW-1185">Reference proteome</keyword>
<reference evidence="3" key="1">
    <citation type="journal article" date="2020" name="Stud. Mycol.">
        <title>101 Dothideomycetes genomes: a test case for predicting lifestyles and emergence of pathogens.</title>
        <authorList>
            <person name="Haridas S."/>
            <person name="Albert R."/>
            <person name="Binder M."/>
            <person name="Bloem J."/>
            <person name="Labutti K."/>
            <person name="Salamov A."/>
            <person name="Andreopoulos B."/>
            <person name="Baker S."/>
            <person name="Barry K."/>
            <person name="Bills G."/>
            <person name="Bluhm B."/>
            <person name="Cannon C."/>
            <person name="Castanera R."/>
            <person name="Culley D."/>
            <person name="Daum C."/>
            <person name="Ezra D."/>
            <person name="Gonzalez J."/>
            <person name="Henrissat B."/>
            <person name="Kuo A."/>
            <person name="Liang C."/>
            <person name="Lipzen A."/>
            <person name="Lutzoni F."/>
            <person name="Magnuson J."/>
            <person name="Mondo S."/>
            <person name="Nolan M."/>
            <person name="Ohm R."/>
            <person name="Pangilinan J."/>
            <person name="Park H.-J."/>
            <person name="Ramirez L."/>
            <person name="Alfaro M."/>
            <person name="Sun H."/>
            <person name="Tritt A."/>
            <person name="Yoshinaga Y."/>
            <person name="Zwiers L.-H."/>
            <person name="Turgeon B."/>
            <person name="Goodwin S."/>
            <person name="Spatafora J."/>
            <person name="Crous P."/>
            <person name="Grigoriev I."/>
        </authorList>
    </citation>
    <scope>NUCLEOTIDE SEQUENCE</scope>
    <source>
        <strain evidence="3">CBS 133067</strain>
    </source>
</reference>
<evidence type="ECO:0008006" key="5">
    <source>
        <dbReference type="Google" id="ProtNLM"/>
    </source>
</evidence>
<proteinExistence type="predicted"/>
<evidence type="ECO:0000313" key="3">
    <source>
        <dbReference type="EMBL" id="KAF2103414.1"/>
    </source>
</evidence>
<evidence type="ECO:0000256" key="2">
    <source>
        <dbReference type="SAM" id="Phobius"/>
    </source>
</evidence>
<feature type="compositionally biased region" description="Basic and acidic residues" evidence="1">
    <location>
        <begin position="260"/>
        <end position="269"/>
    </location>
</feature>
<keyword evidence="2" id="KW-0472">Membrane</keyword>
<evidence type="ECO:0000313" key="4">
    <source>
        <dbReference type="Proteomes" id="UP000799772"/>
    </source>
</evidence>
<dbReference type="InterPro" id="IPR011008">
    <property type="entry name" value="Dimeric_a/b-barrel"/>
</dbReference>
<feature type="region of interest" description="Disordered" evidence="1">
    <location>
        <begin position="252"/>
        <end position="276"/>
    </location>
</feature>
<comment type="caution">
    <text evidence="3">The sequence shown here is derived from an EMBL/GenBank/DDBJ whole genome shotgun (WGS) entry which is preliminary data.</text>
</comment>
<keyword evidence="2" id="KW-0812">Transmembrane</keyword>
<evidence type="ECO:0000256" key="1">
    <source>
        <dbReference type="SAM" id="MobiDB-lite"/>
    </source>
</evidence>
<dbReference type="InterPro" id="IPR025444">
    <property type="entry name" value="Monooxy_af470"/>
</dbReference>
<gene>
    <name evidence="3" type="ORF">NA57DRAFT_63959</name>
</gene>
<name>A0A9P4IPQ4_9PEZI</name>
<keyword evidence="2" id="KW-1133">Transmembrane helix</keyword>
<accession>A0A9P4IPQ4</accession>
<protein>
    <recommendedName>
        <fullName evidence="5">Monooxygenase</fullName>
    </recommendedName>
</protein>
<sequence length="276" mass="30820">MVSAADFKAILRDQLSLSSWLALGAIVQGLLFLVLGRVALILPITLVGWRVLDAFLQAQGLKPNPHMEGVIKNKFSAQFPSEDGQYGNKPANGEVCVLLLGFKSNHPMQMLAPGFKETGDHFNNMMVELQAHKEENGLLGTTSWIGLGERTTANEVMTTFYFRSLEDVHNFANGKVHRDGWNWWNKNVHKHPHLTIWHEVFRATSGNWESIYVNSPPTSLSATAFKGISEETGEEVWHSPIVDARKGLLKTSAGRMSRSQGDEHDKYNDDPYGNYA</sequence>
<dbReference type="OrthoDB" id="3202396at2759"/>
<organism evidence="3 4">
    <name type="scientific">Rhizodiscina lignyota</name>
    <dbReference type="NCBI Taxonomy" id="1504668"/>
    <lineage>
        <taxon>Eukaryota</taxon>
        <taxon>Fungi</taxon>
        <taxon>Dikarya</taxon>
        <taxon>Ascomycota</taxon>
        <taxon>Pezizomycotina</taxon>
        <taxon>Dothideomycetes</taxon>
        <taxon>Pleosporomycetidae</taxon>
        <taxon>Aulographales</taxon>
        <taxon>Rhizodiscinaceae</taxon>
        <taxon>Rhizodiscina</taxon>
    </lineage>
</organism>
<dbReference type="EMBL" id="ML978122">
    <property type="protein sequence ID" value="KAF2103414.1"/>
    <property type="molecule type" value="Genomic_DNA"/>
</dbReference>
<dbReference type="AlphaFoldDB" id="A0A9P4IPQ4"/>